<dbReference type="PROSITE" id="PS51123">
    <property type="entry name" value="OMPA_2"/>
    <property type="match status" value="1"/>
</dbReference>
<protein>
    <submittedName>
        <fullName evidence="3">OmpA family protein</fullName>
    </submittedName>
</protein>
<dbReference type="SUPFAM" id="SSF103088">
    <property type="entry name" value="OmpA-like"/>
    <property type="match status" value="1"/>
</dbReference>
<sequence>MKILQVNLRLLAGWRLYLVVVGISIVEPTFAQKHSFNWNDTTFRIGSIRIVHLSRAFDGPCTVKPCYDYRNNKSVYDTIVSFLNRNQKISVAFLWHTRTIETPDYNLAISKRMAAGIIAELVRQGIDTNRLSAIGLGESMPIINEEELNAIKDHKERSHADRSNERVEIIILATR</sequence>
<evidence type="ECO:0000256" key="1">
    <source>
        <dbReference type="PROSITE-ProRule" id="PRU00473"/>
    </source>
</evidence>
<name>A0ABW3KAT9_9BACT</name>
<proteinExistence type="predicted"/>
<evidence type="ECO:0000313" key="4">
    <source>
        <dbReference type="Proteomes" id="UP001597112"/>
    </source>
</evidence>
<keyword evidence="4" id="KW-1185">Reference proteome</keyword>
<organism evidence="3 4">
    <name type="scientific">Ohtaekwangia kribbensis</name>
    <dbReference type="NCBI Taxonomy" id="688913"/>
    <lineage>
        <taxon>Bacteria</taxon>
        <taxon>Pseudomonadati</taxon>
        <taxon>Bacteroidota</taxon>
        <taxon>Cytophagia</taxon>
        <taxon>Cytophagales</taxon>
        <taxon>Fulvivirgaceae</taxon>
        <taxon>Ohtaekwangia</taxon>
    </lineage>
</organism>
<evidence type="ECO:0000259" key="2">
    <source>
        <dbReference type="PROSITE" id="PS51123"/>
    </source>
</evidence>
<feature type="domain" description="OmpA-like" evidence="2">
    <location>
        <begin position="30"/>
        <end position="175"/>
    </location>
</feature>
<reference evidence="4" key="1">
    <citation type="journal article" date="2019" name="Int. J. Syst. Evol. Microbiol.">
        <title>The Global Catalogue of Microorganisms (GCM) 10K type strain sequencing project: providing services to taxonomists for standard genome sequencing and annotation.</title>
        <authorList>
            <consortium name="The Broad Institute Genomics Platform"/>
            <consortium name="The Broad Institute Genome Sequencing Center for Infectious Disease"/>
            <person name="Wu L."/>
            <person name="Ma J."/>
        </authorList>
    </citation>
    <scope>NUCLEOTIDE SEQUENCE [LARGE SCALE GENOMIC DNA]</scope>
    <source>
        <strain evidence="4">CCUG 58938</strain>
    </source>
</reference>
<dbReference type="InterPro" id="IPR036737">
    <property type="entry name" value="OmpA-like_sf"/>
</dbReference>
<dbReference type="InterPro" id="IPR006665">
    <property type="entry name" value="OmpA-like"/>
</dbReference>
<dbReference type="RefSeq" id="WP_377582885.1">
    <property type="nucleotide sequence ID" value="NZ_JBHTKA010000008.1"/>
</dbReference>
<gene>
    <name evidence="3" type="ORF">ACFQ21_22445</name>
</gene>
<dbReference type="EMBL" id="JBHTKA010000008">
    <property type="protein sequence ID" value="MFD1002102.1"/>
    <property type="molecule type" value="Genomic_DNA"/>
</dbReference>
<dbReference type="Proteomes" id="UP001597112">
    <property type="component" value="Unassembled WGS sequence"/>
</dbReference>
<accession>A0ABW3KAT9</accession>
<evidence type="ECO:0000313" key="3">
    <source>
        <dbReference type="EMBL" id="MFD1002102.1"/>
    </source>
</evidence>
<comment type="caution">
    <text evidence="3">The sequence shown here is derived from an EMBL/GenBank/DDBJ whole genome shotgun (WGS) entry which is preliminary data.</text>
</comment>
<keyword evidence="1" id="KW-0472">Membrane</keyword>
<dbReference type="Gene3D" id="3.30.1330.60">
    <property type="entry name" value="OmpA-like domain"/>
    <property type="match status" value="1"/>
</dbReference>